<dbReference type="AlphaFoldDB" id="A0A7L7EAT0"/>
<dbReference type="Proteomes" id="UP000514754">
    <property type="component" value="Chromosome"/>
</dbReference>
<dbReference type="SUPFAM" id="SSF52540">
    <property type="entry name" value="P-loop containing nucleoside triphosphate hydrolases"/>
    <property type="match status" value="1"/>
</dbReference>
<protein>
    <recommendedName>
        <fullName evidence="3">ATPase</fullName>
    </recommendedName>
</protein>
<evidence type="ECO:0000313" key="1">
    <source>
        <dbReference type="EMBL" id="QMO40060.1"/>
    </source>
</evidence>
<dbReference type="EMBL" id="CP057906">
    <property type="protein sequence ID" value="QMO40060.1"/>
    <property type="molecule type" value="Genomic_DNA"/>
</dbReference>
<reference evidence="1 2" key="1">
    <citation type="submission" date="2020-06" db="EMBL/GenBank/DDBJ databases">
        <title>REHAB project genomes.</title>
        <authorList>
            <person name="Shaw L.P."/>
        </authorList>
    </citation>
    <scope>NUCLEOTIDE SEQUENCE [LARGE SCALE GENOMIC DNA]</scope>
    <source>
        <strain evidence="1 2">RHB10-C12</strain>
    </source>
</reference>
<sequence length="487" mass="57169">MRFVDIEWGSSEAKGDSNLKDYFYEFPGFDMIMKGSYRYIIGRKGTGKTAVIEVVKNKVDKDPLAFYAEMSLKDFPITILKELRDKGFEGKAQYVPVWEFLILSQICRTIIYKDNGTSSIESVDDLRRFYEDNDIENLSATQTLSVMKERNSKFQISGLLKYLQATIGFDKKKSMTMMMDIHYQKVSLAIKELIKTIDTQSIYHIFLDELDEEFKSGDKSNKTLILSLLRAVENLNTYFMDCTSVSFRPLVALRSDIYNTLQDDNDTNKLHDFIFKLDWSINIDDTKDTDMSIINIINRRIVFSDAKNNHSWSDIVRDDAPDYIKGGIWSYITARTLTRPRDVIKYLKICQDKNPIYDLSFKNVESAESSYSDWFYNEIRNEIYAHLPVWDECLNVFREIGYFRTTKDEFIRRILARPRVNKYLQDNGKVVDDLIEQLFNFSLVGNIDDKGRWSFKYKDDDALWNNKADLILHFGISKKFRLPTYRR</sequence>
<name>A0A7L7EAT0_ECOLX</name>
<accession>A0A7L7EAT0</accession>
<evidence type="ECO:0000313" key="2">
    <source>
        <dbReference type="Proteomes" id="UP000514754"/>
    </source>
</evidence>
<dbReference type="NCBIfam" id="NF047389">
    <property type="entry name" value="ATPase_Sll1717"/>
    <property type="match status" value="1"/>
</dbReference>
<dbReference type="RefSeq" id="WP_053294422.1">
    <property type="nucleotide sequence ID" value="NZ_CXYT01000003.1"/>
</dbReference>
<evidence type="ECO:0008006" key="3">
    <source>
        <dbReference type="Google" id="ProtNLM"/>
    </source>
</evidence>
<dbReference type="InterPro" id="IPR059206">
    <property type="entry name" value="Sll1717-like"/>
</dbReference>
<proteinExistence type="predicted"/>
<organism evidence="1 2">
    <name type="scientific">Escherichia coli</name>
    <dbReference type="NCBI Taxonomy" id="562"/>
    <lineage>
        <taxon>Bacteria</taxon>
        <taxon>Pseudomonadati</taxon>
        <taxon>Pseudomonadota</taxon>
        <taxon>Gammaproteobacteria</taxon>
        <taxon>Enterobacterales</taxon>
        <taxon>Enterobacteriaceae</taxon>
        <taxon>Escherichia</taxon>
    </lineage>
</organism>
<dbReference type="InterPro" id="IPR027417">
    <property type="entry name" value="P-loop_NTPase"/>
</dbReference>
<gene>
    <name evidence="1" type="ORF">HVW43_07010</name>
</gene>